<proteinExistence type="predicted"/>
<dbReference type="PROSITE" id="PS50850">
    <property type="entry name" value="MFS"/>
    <property type="match status" value="1"/>
</dbReference>
<keyword evidence="6" id="KW-0012">Acyltransferase</keyword>
<dbReference type="InterPro" id="IPR011701">
    <property type="entry name" value="MFS"/>
</dbReference>
<feature type="transmembrane region" description="Helical" evidence="7">
    <location>
        <begin position="100"/>
        <end position="122"/>
    </location>
</feature>
<keyword evidence="11" id="KW-1185">Reference proteome</keyword>
<comment type="pathway">
    <text evidence="1">Lipid metabolism.</text>
</comment>
<feature type="transmembrane region" description="Helical" evidence="7">
    <location>
        <begin position="43"/>
        <end position="64"/>
    </location>
</feature>
<dbReference type="GO" id="GO:0022857">
    <property type="term" value="F:transmembrane transporter activity"/>
    <property type="evidence" value="ECO:0007669"/>
    <property type="project" value="InterPro"/>
</dbReference>
<dbReference type="PANTHER" id="PTHR10434">
    <property type="entry name" value="1-ACYL-SN-GLYCEROL-3-PHOSPHATE ACYLTRANSFERASE"/>
    <property type="match status" value="1"/>
</dbReference>
<reference evidence="10" key="1">
    <citation type="submission" date="2023-07" db="EMBL/GenBank/DDBJ databases">
        <authorList>
            <person name="Haufschild T."/>
            <person name="Kallscheuer N."/>
            <person name="Hammer J."/>
            <person name="Kohn T."/>
            <person name="Kabuu M."/>
            <person name="Jogler M."/>
            <person name="Wohfarth N."/>
            <person name="Heuer A."/>
            <person name="Rohde M."/>
            <person name="van Teeseling M.C.F."/>
            <person name="Jogler C."/>
        </authorList>
    </citation>
    <scope>NUCLEOTIDE SEQUENCE</scope>
    <source>
        <strain evidence="9">Strain 138</strain>
        <strain evidence="10">Strain 318</strain>
    </source>
</reference>
<keyword evidence="3 7" id="KW-0812">Transmembrane</keyword>
<organism evidence="10 11">
    <name type="scientific">Pseudogemmatithrix spongiicola</name>
    <dbReference type="NCBI Taxonomy" id="3062599"/>
    <lineage>
        <taxon>Bacteria</taxon>
        <taxon>Pseudomonadati</taxon>
        <taxon>Gemmatimonadota</taxon>
        <taxon>Gemmatimonadia</taxon>
        <taxon>Gemmatimonadales</taxon>
        <taxon>Gemmatimonadaceae</taxon>
        <taxon>Pseudogemmatithrix</taxon>
    </lineage>
</organism>
<dbReference type="KEGG" id="pspc:Strain318_002447"/>
<feature type="transmembrane region" description="Helical" evidence="7">
    <location>
        <begin position="265"/>
        <end position="285"/>
    </location>
</feature>
<dbReference type="RefSeq" id="WP_367885994.1">
    <property type="nucleotide sequence ID" value="NZ_CP130612.1"/>
</dbReference>
<evidence type="ECO:0000256" key="4">
    <source>
        <dbReference type="ARBA" id="ARBA00022989"/>
    </source>
</evidence>
<sequence length="600" mass="64262">MYRPASPALGAIALATFLTLVPITLLVPGLTELVVDAHGGTRFQAHLFVSLNQFAGIIAVPVAMALHRRWPHTRRWVVGLLLLDAVAFLGMGAANTLGQLFAWRALDGIAHLPAVTFLMIAANRSGGERRGASLGVVAGALMIGVAVGAPLGGVLVDANRDLVYTVGATLLVTAAAAGAFVTASASPSRDPNARYRWDRRRLVSWMPLAYGFADRFLIGVFVSTFTLFLTEVHGVGAATRGMLMSLFLLPFAVLCWPAGKLADRVGWFGPLVVANVAFGLVYATYGVLPLSLLPVAMIASGVLSAGMFAPSLVLVSDFAKRGAGEGLFGSFQVAGSFGFLTGPLVGGILVETLRAPSGAPAWAAIFAGVGILLSLGGIISYRVLGPVAKSDRLPDPPGRHGGTVNAPLISPDVDSRGNAFTRALAVGAMRIFGWKFSGERLPDIKKFVIIVAPHTSNWDFCVGVMAMYAIGIRGTFLGKDTLFRFPLGILMRWLGGIPVDRFSKQDVVTQTADLVVARERVIIALSPEGTRKRTERWRSGFWWIAHKAQVPIVPVAFDFSKREIRIYPPFETTGDPDRDIVELRTRFTPEMAFDPRKYVA</sequence>
<feature type="transmembrane region" description="Helical" evidence="7">
    <location>
        <begin position="327"/>
        <end position="349"/>
    </location>
</feature>
<evidence type="ECO:0000259" key="8">
    <source>
        <dbReference type="PROSITE" id="PS50850"/>
    </source>
</evidence>
<evidence type="ECO:0000313" key="10">
    <source>
        <dbReference type="EMBL" id="WKW16039.1"/>
    </source>
</evidence>
<dbReference type="SMART" id="SM00563">
    <property type="entry name" value="PlsC"/>
    <property type="match status" value="1"/>
</dbReference>
<dbReference type="EMBL" id="CP130612">
    <property type="protein sequence ID" value="WKW13133.1"/>
    <property type="molecule type" value="Genomic_DNA"/>
</dbReference>
<feature type="transmembrane region" description="Helical" evidence="7">
    <location>
        <begin position="162"/>
        <end position="181"/>
    </location>
</feature>
<dbReference type="Pfam" id="PF07690">
    <property type="entry name" value="MFS_1"/>
    <property type="match status" value="1"/>
</dbReference>
<feature type="transmembrane region" description="Helical" evidence="7">
    <location>
        <begin position="134"/>
        <end position="156"/>
    </location>
</feature>
<feature type="transmembrane region" description="Helical" evidence="7">
    <location>
        <begin position="202"/>
        <end position="229"/>
    </location>
</feature>
<dbReference type="AlphaFoldDB" id="A0AA49K217"/>
<feature type="transmembrane region" description="Helical" evidence="7">
    <location>
        <begin position="76"/>
        <end position="94"/>
    </location>
</feature>
<dbReference type="Pfam" id="PF01553">
    <property type="entry name" value="Acyltransferase"/>
    <property type="match status" value="1"/>
</dbReference>
<evidence type="ECO:0000256" key="7">
    <source>
        <dbReference type="SAM" id="Phobius"/>
    </source>
</evidence>
<evidence type="ECO:0000256" key="5">
    <source>
        <dbReference type="ARBA" id="ARBA00023136"/>
    </source>
</evidence>
<name>A0AA49K217_9BACT</name>
<evidence type="ECO:0000256" key="1">
    <source>
        <dbReference type="ARBA" id="ARBA00005189"/>
    </source>
</evidence>
<evidence type="ECO:0000313" key="9">
    <source>
        <dbReference type="EMBL" id="WKW13133.1"/>
    </source>
</evidence>
<dbReference type="InterPro" id="IPR020846">
    <property type="entry name" value="MFS_dom"/>
</dbReference>
<dbReference type="SUPFAM" id="SSF103473">
    <property type="entry name" value="MFS general substrate transporter"/>
    <property type="match status" value="1"/>
</dbReference>
<gene>
    <name evidence="9" type="ORF">Strain138_002448</name>
    <name evidence="10" type="ORF">Strain318_002447</name>
</gene>
<evidence type="ECO:0000256" key="2">
    <source>
        <dbReference type="ARBA" id="ARBA00022679"/>
    </source>
</evidence>
<evidence type="ECO:0000256" key="6">
    <source>
        <dbReference type="ARBA" id="ARBA00023315"/>
    </source>
</evidence>
<dbReference type="SUPFAM" id="SSF69593">
    <property type="entry name" value="Glycerol-3-phosphate (1)-acyltransferase"/>
    <property type="match status" value="1"/>
</dbReference>
<evidence type="ECO:0000313" key="11">
    <source>
        <dbReference type="Proteomes" id="UP001229955"/>
    </source>
</evidence>
<keyword evidence="2" id="KW-0808">Transferase</keyword>
<feature type="transmembrane region" description="Helical" evidence="7">
    <location>
        <begin position="291"/>
        <end position="315"/>
    </location>
</feature>
<dbReference type="GO" id="GO:0003841">
    <property type="term" value="F:1-acylglycerol-3-phosphate O-acyltransferase activity"/>
    <property type="evidence" value="ECO:0007669"/>
    <property type="project" value="TreeGrafter"/>
</dbReference>
<dbReference type="Gene3D" id="1.20.1250.20">
    <property type="entry name" value="MFS general substrate transporter like domains"/>
    <property type="match status" value="2"/>
</dbReference>
<dbReference type="InterPro" id="IPR036259">
    <property type="entry name" value="MFS_trans_sf"/>
</dbReference>
<protein>
    <submittedName>
        <fullName evidence="10">MFS transporter</fullName>
    </submittedName>
</protein>
<keyword evidence="4 7" id="KW-1133">Transmembrane helix</keyword>
<feature type="transmembrane region" description="Helical" evidence="7">
    <location>
        <begin position="361"/>
        <end position="384"/>
    </location>
</feature>
<dbReference type="GO" id="GO:0006654">
    <property type="term" value="P:phosphatidic acid biosynthetic process"/>
    <property type="evidence" value="ECO:0007669"/>
    <property type="project" value="TreeGrafter"/>
</dbReference>
<feature type="transmembrane region" description="Helical" evidence="7">
    <location>
        <begin position="241"/>
        <end position="258"/>
    </location>
</feature>
<dbReference type="Proteomes" id="UP001229955">
    <property type="component" value="Chromosome"/>
</dbReference>
<feature type="domain" description="Major facilitator superfamily (MFS) profile" evidence="8">
    <location>
        <begin position="8"/>
        <end position="388"/>
    </location>
</feature>
<accession>A0AA49K217</accession>
<dbReference type="PANTHER" id="PTHR10434:SF9">
    <property type="entry name" value="PHOSPHOLIPID_GLYCEROL ACYLTRANSFERASE DOMAIN-CONTAINING PROTEIN"/>
    <property type="match status" value="1"/>
</dbReference>
<dbReference type="InterPro" id="IPR002123">
    <property type="entry name" value="Plipid/glycerol_acylTrfase"/>
</dbReference>
<evidence type="ECO:0000256" key="3">
    <source>
        <dbReference type="ARBA" id="ARBA00022692"/>
    </source>
</evidence>
<feature type="transmembrane region" description="Helical" evidence="7">
    <location>
        <begin position="12"/>
        <end position="31"/>
    </location>
</feature>
<keyword evidence="5 7" id="KW-0472">Membrane</keyword>
<dbReference type="EMBL" id="CP130613">
    <property type="protein sequence ID" value="WKW16039.1"/>
    <property type="molecule type" value="Genomic_DNA"/>
</dbReference>
<accession>A0AA49JWG6</accession>